<dbReference type="STRING" id="758820.SAMN00777080_2647"/>
<feature type="compositionally biased region" description="Polar residues" evidence="1">
    <location>
        <begin position="368"/>
        <end position="441"/>
    </location>
</feature>
<evidence type="ECO:0000313" key="4">
    <source>
        <dbReference type="Proteomes" id="UP000192333"/>
    </source>
</evidence>
<protein>
    <recommendedName>
        <fullName evidence="5">YXWGXW repeat-containing protein</fullName>
    </recommendedName>
</protein>
<dbReference type="InterPro" id="IPR046535">
    <property type="entry name" value="DUF6600"/>
</dbReference>
<feature type="compositionally biased region" description="Polar residues" evidence="1">
    <location>
        <begin position="333"/>
        <end position="360"/>
    </location>
</feature>
<organism evidence="3 4">
    <name type="scientific">Aquiflexum balticum DSM 16537</name>
    <dbReference type="NCBI Taxonomy" id="758820"/>
    <lineage>
        <taxon>Bacteria</taxon>
        <taxon>Pseudomonadati</taxon>
        <taxon>Bacteroidota</taxon>
        <taxon>Cytophagia</taxon>
        <taxon>Cytophagales</taxon>
        <taxon>Cyclobacteriaceae</taxon>
        <taxon>Aquiflexum</taxon>
    </lineage>
</organism>
<keyword evidence="2" id="KW-0732">Signal</keyword>
<dbReference type="AlphaFoldDB" id="A0A1W2H5W7"/>
<evidence type="ECO:0000256" key="1">
    <source>
        <dbReference type="SAM" id="MobiDB-lite"/>
    </source>
</evidence>
<accession>A0A1W2H5W7</accession>
<gene>
    <name evidence="3" type="ORF">SAMN00777080_2647</name>
</gene>
<evidence type="ECO:0000256" key="2">
    <source>
        <dbReference type="SAM" id="SignalP"/>
    </source>
</evidence>
<dbReference type="RefSeq" id="WP_084120869.1">
    <property type="nucleotide sequence ID" value="NZ_LT838813.1"/>
</dbReference>
<dbReference type="EMBL" id="LT838813">
    <property type="protein sequence ID" value="SMD44032.1"/>
    <property type="molecule type" value="Genomic_DNA"/>
</dbReference>
<evidence type="ECO:0008006" key="5">
    <source>
        <dbReference type="Google" id="ProtNLM"/>
    </source>
</evidence>
<feature type="compositionally biased region" description="Polar residues" evidence="1">
    <location>
        <begin position="267"/>
        <end position="319"/>
    </location>
</feature>
<feature type="region of interest" description="Disordered" evidence="1">
    <location>
        <begin position="261"/>
        <end position="441"/>
    </location>
</feature>
<evidence type="ECO:0000313" key="3">
    <source>
        <dbReference type="EMBL" id="SMD44032.1"/>
    </source>
</evidence>
<dbReference type="Proteomes" id="UP000192333">
    <property type="component" value="Chromosome I"/>
</dbReference>
<sequence>MKKSFLFPFSFMLLLGLSMINCHEAEASPHFGVNFQVFYNELSPYGDWVMDPNYGYVWIPFVERGFQPYASNGYWTMTNFGNTWVSDYAWGWAPFHYGRWFWSNFYGWAWVPGYEWGPAWVNWRTGGGYYGWAPLGPGIGINVSFHAPMSHWVFVPQRRFRHRNFYRYYVPSFQIANIYQQSIVINNTYIHNNQTYIAGPSRREVERVTRSRVPVYQVNDSNRPGRTVVNNNSLNVYRPQITGNEPSKNPARPSRVYTAEEYKHRSASQMRSTRSTESISGQVVNPGRNNNAEIRTSGRTASGNPSINRPTGNPSSSYGNERLGQQKERFSNAGMTNRGTQPKASNSSNMGKSPAVNSRENMGVNHRAASTNGTTYRQAKPANQQRSPASVGSKAPTRQNQPLVKPQSNPPRNSGTTVSRNNSNGNAKSATSSRGNTRGGH</sequence>
<feature type="chain" id="PRO_5012484234" description="YXWGXW repeat-containing protein" evidence="2">
    <location>
        <begin position="28"/>
        <end position="441"/>
    </location>
</feature>
<name>A0A1W2H5W7_9BACT</name>
<keyword evidence="4" id="KW-1185">Reference proteome</keyword>
<dbReference type="Pfam" id="PF20245">
    <property type="entry name" value="DUF6600"/>
    <property type="match status" value="1"/>
</dbReference>
<reference evidence="4" key="1">
    <citation type="submission" date="2017-04" db="EMBL/GenBank/DDBJ databases">
        <authorList>
            <person name="Varghese N."/>
            <person name="Submissions S."/>
        </authorList>
    </citation>
    <scope>NUCLEOTIDE SEQUENCE [LARGE SCALE GENOMIC DNA]</scope>
    <source>
        <strain evidence="4">DSM 16537</strain>
    </source>
</reference>
<feature type="signal peptide" evidence="2">
    <location>
        <begin position="1"/>
        <end position="27"/>
    </location>
</feature>
<dbReference type="OrthoDB" id="5485224at2"/>
<proteinExistence type="predicted"/>